<organism evidence="1 2">
    <name type="scientific">Mariniflexile litorale</name>
    <dbReference type="NCBI Taxonomy" id="3045158"/>
    <lineage>
        <taxon>Bacteria</taxon>
        <taxon>Pseudomonadati</taxon>
        <taxon>Bacteroidota</taxon>
        <taxon>Flavobacteriia</taxon>
        <taxon>Flavobacteriales</taxon>
        <taxon>Flavobacteriaceae</taxon>
        <taxon>Mariniflexile</taxon>
    </lineage>
</organism>
<evidence type="ECO:0008006" key="3">
    <source>
        <dbReference type="Google" id="ProtNLM"/>
    </source>
</evidence>
<sequence length="482" mass="56869">MNILILINQAPNYGYTYTKIGKRLKKQGHKITYALDSTLTFWDYKDCFDKDDEILIFSDYFKKYPNNIEIKSKELYNKNLWMLFFSDFERINMYGLHKAKGVEYFKSVIANLLNFFEEIFSTKQIHTILYEGITNFFAYSAYTIGQKYQVNYFGITATALPNRFCVEPNPFYDSKSIMDNYYKITKGELQVDEKDKKWVDGYYNNFIAIEPDYMKNERKLLNISLFSKYFNTSKVFQILSLLKYFLTYGINENRYNFQNPALKINLAYFKRNIRRKIRLGRINSLYSIKDIEEINTNGKYLIYPIHFHPESSTSVLAPQHIDEYYNILNIAIQLPYCYTLLVKEHPSAVGFSEIDFYKKIKAIPNVKLVHHNVKAKQLIKLSKGVITITNTMGYESLIMGKKTFLLGRVFYETHPNCVVLNGFNQLFDKITTEIDKIDSIDPKKYIQAYLLYTHKGTAVYEKKVNDNFVNEISQLIVRRFES</sequence>
<name>A0AAU7EJN5_9FLAO</name>
<dbReference type="InterPro" id="IPR007833">
    <property type="entry name" value="Capsule_polysaccharide_synth"/>
</dbReference>
<keyword evidence="2" id="KW-1185">Reference proteome</keyword>
<dbReference type="EMBL" id="CP155618">
    <property type="protein sequence ID" value="XBL15721.1"/>
    <property type="molecule type" value="Genomic_DNA"/>
</dbReference>
<dbReference type="Pfam" id="PF05159">
    <property type="entry name" value="Capsule_synth"/>
    <property type="match status" value="1"/>
</dbReference>
<reference evidence="1" key="1">
    <citation type="submission" date="2024-04" db="EMBL/GenBank/DDBJ databases">
        <title>Mariniflexile litorale, isolated from the shallow sediments of the Sea of Japan.</title>
        <authorList>
            <person name="Romanenko L."/>
            <person name="Isaeva M."/>
        </authorList>
    </citation>
    <scope>NUCLEOTIDE SEQUENCE [LARGE SCALE GENOMIC DNA]</scope>
    <source>
        <strain evidence="1">KMM 9835</strain>
    </source>
</reference>
<dbReference type="KEGG" id="mlil:QLS71_006820"/>
<dbReference type="GO" id="GO:0000271">
    <property type="term" value="P:polysaccharide biosynthetic process"/>
    <property type="evidence" value="ECO:0007669"/>
    <property type="project" value="InterPro"/>
</dbReference>
<accession>A0AAU7EJN5</accession>
<dbReference type="RefSeq" id="WP_308991780.1">
    <property type="nucleotide sequence ID" value="NZ_CP155618.1"/>
</dbReference>
<dbReference type="GO" id="GO:0015774">
    <property type="term" value="P:polysaccharide transport"/>
    <property type="evidence" value="ECO:0007669"/>
    <property type="project" value="InterPro"/>
</dbReference>
<dbReference type="AlphaFoldDB" id="A0AAU7EJN5"/>
<gene>
    <name evidence="1" type="ORF">QLS71_006820</name>
</gene>
<evidence type="ECO:0000313" key="1">
    <source>
        <dbReference type="EMBL" id="XBL15721.1"/>
    </source>
</evidence>
<proteinExistence type="predicted"/>
<protein>
    <recommendedName>
        <fullName evidence="3">Capsule polysaccharide biosynthesis protein</fullName>
    </recommendedName>
</protein>
<evidence type="ECO:0000313" key="2">
    <source>
        <dbReference type="Proteomes" id="UP001224325"/>
    </source>
</evidence>
<dbReference type="Proteomes" id="UP001224325">
    <property type="component" value="Chromosome"/>
</dbReference>